<evidence type="ECO:0000256" key="2">
    <source>
        <dbReference type="ARBA" id="ARBA00024987"/>
    </source>
</evidence>
<dbReference type="AlphaFoldDB" id="A0A0D2K6X2"/>
<dbReference type="Pfam" id="PF03331">
    <property type="entry name" value="LpxC"/>
    <property type="match status" value="1"/>
</dbReference>
<dbReference type="RefSeq" id="XP_013890968.1">
    <property type="nucleotide sequence ID" value="XM_014035514.1"/>
</dbReference>
<dbReference type="InterPro" id="IPR004463">
    <property type="entry name" value="UDP-acyl_GlcNac_deAcase"/>
</dbReference>
<dbReference type="SUPFAM" id="SSF54211">
    <property type="entry name" value="Ribosomal protein S5 domain 2-like"/>
    <property type="match status" value="1"/>
</dbReference>
<dbReference type="GeneID" id="25733733"/>
<keyword evidence="3" id="KW-0378">Hydrolase</keyword>
<dbReference type="OrthoDB" id="10265200at2759"/>
<name>A0A0D2K6X2_9CHLO</name>
<reference evidence="3 4" key="1">
    <citation type="journal article" date="2013" name="BMC Genomics">
        <title>Reconstruction of the lipid metabolism for the microalga Monoraphidium neglectum from its genome sequence reveals characteristics suitable for biofuel production.</title>
        <authorList>
            <person name="Bogen C."/>
            <person name="Al-Dilaimi A."/>
            <person name="Albersmeier A."/>
            <person name="Wichmann J."/>
            <person name="Grundmann M."/>
            <person name="Rupp O."/>
            <person name="Lauersen K.J."/>
            <person name="Blifernez-Klassen O."/>
            <person name="Kalinowski J."/>
            <person name="Goesmann A."/>
            <person name="Mussgnug J.H."/>
            <person name="Kruse O."/>
        </authorList>
    </citation>
    <scope>NUCLEOTIDE SEQUENCE [LARGE SCALE GENOMIC DNA]</scope>
    <source>
        <strain evidence="3 4">SAG 48.87</strain>
    </source>
</reference>
<dbReference type="GO" id="GO:0016020">
    <property type="term" value="C:membrane"/>
    <property type="evidence" value="ECO:0007669"/>
    <property type="project" value="GOC"/>
</dbReference>
<dbReference type="EC" id="3.5.1.-" evidence="3"/>
<comment type="function">
    <text evidence="2">Involved in the biosynthesis of lipid A, a phosphorylated glycolipid that in bacteria anchors the lipopolysaccharide to the outer membrane of the cell. Lipid A-like molecules in plants may serve as structural components of the outer membranes of mitochondria and/or chloroplasts, or may be involved in signal transduction or plant defense responses.</text>
</comment>
<gene>
    <name evidence="3" type="ORF">MNEG_16015</name>
</gene>
<proteinExistence type="inferred from homology"/>
<organism evidence="3 4">
    <name type="scientific">Monoraphidium neglectum</name>
    <dbReference type="NCBI Taxonomy" id="145388"/>
    <lineage>
        <taxon>Eukaryota</taxon>
        <taxon>Viridiplantae</taxon>
        <taxon>Chlorophyta</taxon>
        <taxon>core chlorophytes</taxon>
        <taxon>Chlorophyceae</taxon>
        <taxon>CS clade</taxon>
        <taxon>Sphaeropleales</taxon>
        <taxon>Selenastraceae</taxon>
        <taxon>Monoraphidium</taxon>
    </lineage>
</organism>
<accession>A0A0D2K6X2</accession>
<dbReference type="GO" id="GO:0103117">
    <property type="term" value="F:UDP-3-O-acyl-N-acetylglucosamine deacetylase activity"/>
    <property type="evidence" value="ECO:0007669"/>
    <property type="project" value="InterPro"/>
</dbReference>
<evidence type="ECO:0000313" key="3">
    <source>
        <dbReference type="EMBL" id="KIY91948.1"/>
    </source>
</evidence>
<sequence length="158" mass="17908">MPQEPISVQRGDAFITFYPGNWFKITAGVDVQDESPIIGQQWFSWRVSRDYHFRYELAPARGWVASVDRLFELRSRGFTKCGGENLFVIGHGDRWWDPQLVRFHDDEPARHQLVQLIGALSLAGFNGNSGLPVGHVVAFNADPDLMLDFTRALLSSCQ</sequence>
<dbReference type="KEGG" id="mng:MNEG_16015"/>
<dbReference type="PANTHER" id="PTHR33694">
    <property type="entry name" value="UDP-3-O-ACYL-N-ACETYLGLUCOSAMINE DEACETYLASE 1, MITOCHONDRIAL-RELATED"/>
    <property type="match status" value="1"/>
</dbReference>
<dbReference type="PANTHER" id="PTHR33694:SF1">
    <property type="entry name" value="UDP-3-O-ACYL-N-ACETYLGLUCOSAMINE DEACETYLASE 1, MITOCHONDRIAL-RELATED"/>
    <property type="match status" value="1"/>
</dbReference>
<keyword evidence="4" id="KW-1185">Reference proteome</keyword>
<dbReference type="InterPro" id="IPR020568">
    <property type="entry name" value="Ribosomal_Su5_D2-typ_SF"/>
</dbReference>
<comment type="similarity">
    <text evidence="1">Belongs to the LpxC family.</text>
</comment>
<dbReference type="Proteomes" id="UP000054498">
    <property type="component" value="Unassembled WGS sequence"/>
</dbReference>
<evidence type="ECO:0000313" key="4">
    <source>
        <dbReference type="Proteomes" id="UP000054498"/>
    </source>
</evidence>
<dbReference type="STRING" id="145388.A0A0D2K6X2"/>
<dbReference type="InterPro" id="IPR011334">
    <property type="entry name" value="UDP-acyl_GlcNac_deAcase_C"/>
</dbReference>
<dbReference type="Gene3D" id="3.30.1700.10">
    <property type="entry name" value="lpxc deacetylase, domain 2"/>
    <property type="match status" value="1"/>
</dbReference>
<evidence type="ECO:0000256" key="1">
    <source>
        <dbReference type="ARBA" id="ARBA00006170"/>
    </source>
</evidence>
<dbReference type="EMBL" id="KK106106">
    <property type="protein sequence ID" value="KIY91948.1"/>
    <property type="molecule type" value="Genomic_DNA"/>
</dbReference>
<dbReference type="GO" id="GO:2001289">
    <property type="term" value="P:lipid X metabolic process"/>
    <property type="evidence" value="ECO:0007669"/>
    <property type="project" value="UniProtKB-ARBA"/>
</dbReference>
<protein>
    <submittedName>
        <fullName evidence="3">UDP-3-O-[3-hydroxymyristoyl]N-acetylglucosamine deacetylase</fullName>
        <ecNumber evidence="3">3.5.1.-</ecNumber>
    </submittedName>
</protein>
<dbReference type="GO" id="GO:0009245">
    <property type="term" value="P:lipid A biosynthetic process"/>
    <property type="evidence" value="ECO:0007669"/>
    <property type="project" value="InterPro"/>
</dbReference>